<dbReference type="InterPro" id="IPR035940">
    <property type="entry name" value="CAP_sf"/>
</dbReference>
<dbReference type="STRING" id="907931.GCA_000165675_01673"/>
<dbReference type="PROSITE" id="PS51782">
    <property type="entry name" value="LYSM"/>
    <property type="match status" value="2"/>
</dbReference>
<dbReference type="InterPro" id="IPR036779">
    <property type="entry name" value="LysM_dom_sf"/>
</dbReference>
<dbReference type="InterPro" id="IPR018392">
    <property type="entry name" value="LysM"/>
</dbReference>
<comment type="caution">
    <text evidence="4">The sequence shown here is derived from an EMBL/GenBank/DDBJ whole genome shotgun (WGS) entry which is preliminary data.</text>
</comment>
<accession>A0A4R5NBC6</accession>
<dbReference type="AlphaFoldDB" id="A0A4R5NBC6"/>
<feature type="domain" description="LysM" evidence="3">
    <location>
        <begin position="92"/>
        <end position="136"/>
    </location>
</feature>
<dbReference type="PANTHER" id="PTHR33734:SF22">
    <property type="entry name" value="MEMBRANE-BOUND LYTIC MUREIN TRANSGLYCOSYLASE D"/>
    <property type="match status" value="1"/>
</dbReference>
<proteinExistence type="predicted"/>
<reference evidence="4 5" key="1">
    <citation type="journal article" date="2019" name="Appl. Microbiol. Biotechnol.">
        <title>Uncovering carbohydrate metabolism through a genotype-phenotype association study of 56 lactic acid bacteria genomes.</title>
        <authorList>
            <person name="Buron-Moles G."/>
            <person name="Chailyan A."/>
            <person name="Dolejs I."/>
            <person name="Forster J."/>
            <person name="Miks M.H."/>
        </authorList>
    </citation>
    <scope>NUCLEOTIDE SEQUENCE [LARGE SCALE GENOMIC DNA]</scope>
    <source>
        <strain evidence="4 5">ATCC 700006</strain>
    </source>
</reference>
<dbReference type="Proteomes" id="UP000295681">
    <property type="component" value="Unassembled WGS sequence"/>
</dbReference>
<feature type="compositionally biased region" description="Low complexity" evidence="1">
    <location>
        <begin position="147"/>
        <end position="307"/>
    </location>
</feature>
<dbReference type="RefSeq" id="WP_010006932.1">
    <property type="nucleotide sequence ID" value="NZ_JAGYGP010000006.1"/>
</dbReference>
<dbReference type="SMART" id="SM00257">
    <property type="entry name" value="LysM"/>
    <property type="match status" value="2"/>
</dbReference>
<evidence type="ECO:0000256" key="2">
    <source>
        <dbReference type="SAM" id="SignalP"/>
    </source>
</evidence>
<dbReference type="Pfam" id="PF01476">
    <property type="entry name" value="LysM"/>
    <property type="match status" value="2"/>
</dbReference>
<keyword evidence="2" id="KW-0732">Signal</keyword>
<evidence type="ECO:0000259" key="3">
    <source>
        <dbReference type="PROSITE" id="PS51782"/>
    </source>
</evidence>
<sequence>MKPSTIAKSIAATAGAFAVAGASQVSADTINIKSGDTLYSLASRYNTTVDALAKANNISNVNLIIAGQKLETSTTKTATAKAVQPQTAKVSGTYTVVAGDTLRAIAAAHNVSVETLAAANNISNVDLILVGQSLKLSGNAATTKVAPTTQAPAASSQSSSSQSSAVSSTQAPASSVAAPAQSSVAQSSATSTQNTATAPSASTQAPVSSVATSEQSSQSSVTPAKTTVASQAAPASSAESSSQSSAESSTQAPASSTESATQNNAVSSTQASTSSVTAPVASSQASSAASSQTPAAPKAAEPKATAPVQKQEQALSYIADADANGDNYMTQAEYDAYKANGSVSTSKKTTTQATQNTAQASTTTSTQTQAATVEKTSTSSATSTSTVSSTSADATINAWNAKRAQLGLKPVSLNASLSAKAQARAQQMASNSNWFSLHEGSNTPEVVANGFGAGAAVIDAWYNETGMVNGGHTEFIINPNLSSAGVGYYNGWIVVDAQ</sequence>
<feature type="region of interest" description="Disordered" evidence="1">
    <location>
        <begin position="147"/>
        <end position="308"/>
    </location>
</feature>
<dbReference type="PROSITE" id="PS00018">
    <property type="entry name" value="EF_HAND_1"/>
    <property type="match status" value="1"/>
</dbReference>
<name>A0A4R5NBC6_9LACO</name>
<dbReference type="CDD" id="cd00118">
    <property type="entry name" value="LysM"/>
    <property type="match status" value="2"/>
</dbReference>
<evidence type="ECO:0000313" key="5">
    <source>
        <dbReference type="Proteomes" id="UP000295681"/>
    </source>
</evidence>
<dbReference type="EMBL" id="PUFI01000005">
    <property type="protein sequence ID" value="TDG69391.1"/>
    <property type="molecule type" value="Genomic_DNA"/>
</dbReference>
<dbReference type="SUPFAM" id="SSF55797">
    <property type="entry name" value="PR-1-like"/>
    <property type="match status" value="1"/>
</dbReference>
<dbReference type="InterPro" id="IPR014044">
    <property type="entry name" value="CAP_dom"/>
</dbReference>
<dbReference type="Pfam" id="PF00188">
    <property type="entry name" value="CAP"/>
    <property type="match status" value="1"/>
</dbReference>
<organism evidence="4 5">
    <name type="scientific">Leuconostoc fallax</name>
    <dbReference type="NCBI Taxonomy" id="1251"/>
    <lineage>
        <taxon>Bacteria</taxon>
        <taxon>Bacillati</taxon>
        <taxon>Bacillota</taxon>
        <taxon>Bacilli</taxon>
        <taxon>Lactobacillales</taxon>
        <taxon>Lactobacillaceae</taxon>
        <taxon>Leuconostoc</taxon>
    </lineage>
</organism>
<keyword evidence="5" id="KW-1185">Reference proteome</keyword>
<evidence type="ECO:0000256" key="1">
    <source>
        <dbReference type="SAM" id="MobiDB-lite"/>
    </source>
</evidence>
<feature type="region of interest" description="Disordered" evidence="1">
    <location>
        <begin position="353"/>
        <end position="390"/>
    </location>
</feature>
<dbReference type="CDD" id="cd05379">
    <property type="entry name" value="CAP_bacterial"/>
    <property type="match status" value="1"/>
</dbReference>
<gene>
    <name evidence="4" type="ORF">C5L23_000853</name>
</gene>
<dbReference type="InterPro" id="IPR018247">
    <property type="entry name" value="EF_Hand_1_Ca_BS"/>
</dbReference>
<dbReference type="PANTHER" id="PTHR33734">
    <property type="entry name" value="LYSM DOMAIN-CONTAINING GPI-ANCHORED PROTEIN 2"/>
    <property type="match status" value="1"/>
</dbReference>
<dbReference type="SUPFAM" id="SSF54106">
    <property type="entry name" value="LysM domain"/>
    <property type="match status" value="2"/>
</dbReference>
<dbReference type="Gene3D" id="3.10.350.10">
    <property type="entry name" value="LysM domain"/>
    <property type="match status" value="2"/>
</dbReference>
<feature type="domain" description="LysM" evidence="3">
    <location>
        <begin position="28"/>
        <end position="72"/>
    </location>
</feature>
<dbReference type="Gene3D" id="3.40.33.10">
    <property type="entry name" value="CAP"/>
    <property type="match status" value="1"/>
</dbReference>
<evidence type="ECO:0000313" key="4">
    <source>
        <dbReference type="EMBL" id="TDG69391.1"/>
    </source>
</evidence>
<protein>
    <recommendedName>
        <fullName evidence="3">LysM domain-containing protein</fullName>
    </recommendedName>
</protein>
<feature type="chain" id="PRO_5020291508" description="LysM domain-containing protein" evidence="2">
    <location>
        <begin position="28"/>
        <end position="498"/>
    </location>
</feature>
<feature type="signal peptide" evidence="2">
    <location>
        <begin position="1"/>
        <end position="27"/>
    </location>
</feature>